<feature type="non-terminal residue" evidence="1">
    <location>
        <position position="1"/>
    </location>
</feature>
<dbReference type="AlphaFoldDB" id="A0A3M6UEK4"/>
<dbReference type="Proteomes" id="UP000275408">
    <property type="component" value="Unassembled WGS sequence"/>
</dbReference>
<accession>A0A3M6UEK4</accession>
<gene>
    <name evidence="1" type="ORF">pdam_00019070</name>
</gene>
<comment type="caution">
    <text evidence="1">The sequence shown here is derived from an EMBL/GenBank/DDBJ whole genome shotgun (WGS) entry which is preliminary data.</text>
</comment>
<keyword evidence="2" id="KW-1185">Reference proteome</keyword>
<reference evidence="1 2" key="1">
    <citation type="journal article" date="2018" name="Sci. Rep.">
        <title>Comparative analysis of the Pocillopora damicornis genome highlights role of immune system in coral evolution.</title>
        <authorList>
            <person name="Cunning R."/>
            <person name="Bay R.A."/>
            <person name="Gillette P."/>
            <person name="Baker A.C."/>
            <person name="Traylor-Knowles N."/>
        </authorList>
    </citation>
    <scope>NUCLEOTIDE SEQUENCE [LARGE SCALE GENOMIC DNA]</scope>
    <source>
        <strain evidence="1">RSMAS</strain>
        <tissue evidence="1">Whole animal</tissue>
    </source>
</reference>
<protein>
    <submittedName>
        <fullName evidence="1">Uncharacterized protein</fullName>
    </submittedName>
</protein>
<organism evidence="1 2">
    <name type="scientific">Pocillopora damicornis</name>
    <name type="common">Cauliflower coral</name>
    <name type="synonym">Millepora damicornis</name>
    <dbReference type="NCBI Taxonomy" id="46731"/>
    <lineage>
        <taxon>Eukaryota</taxon>
        <taxon>Metazoa</taxon>
        <taxon>Cnidaria</taxon>
        <taxon>Anthozoa</taxon>
        <taxon>Hexacorallia</taxon>
        <taxon>Scleractinia</taxon>
        <taxon>Astrocoeniina</taxon>
        <taxon>Pocilloporidae</taxon>
        <taxon>Pocillopora</taxon>
    </lineage>
</organism>
<evidence type="ECO:0000313" key="2">
    <source>
        <dbReference type="Proteomes" id="UP000275408"/>
    </source>
</evidence>
<sequence>PEKKWLRQNLPRVPSKLPQRVAAERLKAAEFIQVTWIPVPFGYFKPRKFTKLKWRRSHKREWTCIAIMLMVNTNFEDLCSALEDGKVEGALLDTYIAAEHKDELFNDKIFVKEILDRPFGYGVFLFLSEAAVNMEQ</sequence>
<evidence type="ECO:0000313" key="1">
    <source>
        <dbReference type="EMBL" id="RMX52101.1"/>
    </source>
</evidence>
<dbReference type="EMBL" id="RCHS01001702">
    <property type="protein sequence ID" value="RMX52101.1"/>
    <property type="molecule type" value="Genomic_DNA"/>
</dbReference>
<name>A0A3M6UEK4_POCDA</name>
<proteinExistence type="predicted"/>